<evidence type="ECO:0000313" key="13">
    <source>
        <dbReference type="EMBL" id="CAD7240793.1"/>
    </source>
</evidence>
<evidence type="ECO:0000256" key="10">
    <source>
        <dbReference type="SAM" id="MobiDB-lite"/>
    </source>
</evidence>
<keyword evidence="6 9" id="KW-1133">Transmembrane helix</keyword>
<dbReference type="NCBIfam" id="TIGR00834">
    <property type="entry name" value="ae"/>
    <property type="match status" value="1"/>
</dbReference>
<dbReference type="InterPro" id="IPR016152">
    <property type="entry name" value="PTrfase/Anion_transptr"/>
</dbReference>
<name>A0A7R8X502_9CRUS</name>
<dbReference type="Gene3D" id="1.10.287.570">
    <property type="entry name" value="Helical hairpin bin"/>
    <property type="match status" value="1"/>
</dbReference>
<dbReference type="Gene3D" id="3.40.930.10">
    <property type="entry name" value="Mannitol-specific EII, Chain A"/>
    <property type="match status" value="1"/>
</dbReference>
<evidence type="ECO:0000256" key="7">
    <source>
        <dbReference type="ARBA" id="ARBA00023065"/>
    </source>
</evidence>
<comment type="similarity">
    <text evidence="2 9">Belongs to the anion exchanger (TC 2.A.31) family.</text>
</comment>
<evidence type="ECO:0000256" key="6">
    <source>
        <dbReference type="ARBA" id="ARBA00022989"/>
    </source>
</evidence>
<dbReference type="EMBL" id="CAJPEV010000062">
    <property type="protein sequence ID" value="CAG0879882.1"/>
    <property type="molecule type" value="Genomic_DNA"/>
</dbReference>
<feature type="transmembrane region" description="Helical" evidence="9">
    <location>
        <begin position="765"/>
        <end position="789"/>
    </location>
</feature>
<evidence type="ECO:0000313" key="14">
    <source>
        <dbReference type="Proteomes" id="UP000677054"/>
    </source>
</evidence>
<dbReference type="PANTHER" id="PTHR11453">
    <property type="entry name" value="ANION EXCHANGE PROTEIN"/>
    <property type="match status" value="1"/>
</dbReference>
<dbReference type="PANTHER" id="PTHR11453:SF47">
    <property type="entry name" value="ANION EXCHANGE PROTEIN"/>
    <property type="match status" value="1"/>
</dbReference>
<dbReference type="InterPro" id="IPR011531">
    <property type="entry name" value="HCO3_transpt-like_TM_dom"/>
</dbReference>
<feature type="domain" description="Bicarbonate transporter-like transmembrane" evidence="11">
    <location>
        <begin position="702"/>
        <end position="1270"/>
    </location>
</feature>
<evidence type="ECO:0000256" key="8">
    <source>
        <dbReference type="ARBA" id="ARBA00023136"/>
    </source>
</evidence>
<evidence type="ECO:0000259" key="11">
    <source>
        <dbReference type="Pfam" id="PF00955"/>
    </source>
</evidence>
<feature type="domain" description="Band 3 cytoplasmic" evidence="12">
    <location>
        <begin position="296"/>
        <end position="626"/>
    </location>
</feature>
<dbReference type="InterPro" id="IPR013769">
    <property type="entry name" value="Band3_cytoplasmic_dom"/>
</dbReference>
<reference evidence="13" key="1">
    <citation type="submission" date="2020-11" db="EMBL/GenBank/DDBJ databases">
        <authorList>
            <person name="Tran Van P."/>
        </authorList>
    </citation>
    <scope>NUCLEOTIDE SEQUENCE</scope>
</reference>
<evidence type="ECO:0000256" key="9">
    <source>
        <dbReference type="RuleBase" id="RU362035"/>
    </source>
</evidence>
<dbReference type="Pfam" id="PF00955">
    <property type="entry name" value="HCO3_cotransp"/>
    <property type="match status" value="1"/>
</dbReference>
<feature type="transmembrane region" description="Helical" evidence="9">
    <location>
        <begin position="1238"/>
        <end position="1255"/>
    </location>
</feature>
<feature type="transmembrane region" description="Helical" evidence="9">
    <location>
        <begin position="992"/>
        <end position="1009"/>
    </location>
</feature>
<dbReference type="GO" id="GO:0005452">
    <property type="term" value="F:solute:inorganic anion antiporter activity"/>
    <property type="evidence" value="ECO:0007669"/>
    <property type="project" value="InterPro"/>
</dbReference>
<dbReference type="FunFam" id="1.10.287.570:FF:000001">
    <property type="entry name" value="Anion exchange protein"/>
    <property type="match status" value="1"/>
</dbReference>
<keyword evidence="4" id="KW-1003">Cell membrane</keyword>
<dbReference type="InterPro" id="IPR003020">
    <property type="entry name" value="HCO3_transpt_euk"/>
</dbReference>
<feature type="region of interest" description="Disordered" evidence="10">
    <location>
        <begin position="106"/>
        <end position="154"/>
    </location>
</feature>
<feature type="transmembrane region" description="Helical" evidence="9">
    <location>
        <begin position="954"/>
        <end position="972"/>
    </location>
</feature>
<dbReference type="GO" id="GO:0015701">
    <property type="term" value="P:bicarbonate transport"/>
    <property type="evidence" value="ECO:0007669"/>
    <property type="project" value="TreeGrafter"/>
</dbReference>
<keyword evidence="8 9" id="KW-0472">Membrane</keyword>
<feature type="region of interest" description="Disordered" evidence="10">
    <location>
        <begin position="39"/>
        <end position="69"/>
    </location>
</feature>
<keyword evidence="5 9" id="KW-0812">Transmembrane</keyword>
<evidence type="ECO:0000256" key="4">
    <source>
        <dbReference type="ARBA" id="ARBA00022475"/>
    </source>
</evidence>
<feature type="transmembrane region" description="Helical" evidence="9">
    <location>
        <begin position="1143"/>
        <end position="1162"/>
    </location>
</feature>
<dbReference type="GO" id="GO:0008509">
    <property type="term" value="F:monoatomic anion transmembrane transporter activity"/>
    <property type="evidence" value="ECO:0007669"/>
    <property type="project" value="InterPro"/>
</dbReference>
<protein>
    <recommendedName>
        <fullName evidence="9">Anion exchange protein</fullName>
    </recommendedName>
</protein>
<feature type="transmembrane region" description="Helical" evidence="9">
    <location>
        <begin position="820"/>
        <end position="841"/>
    </location>
</feature>
<dbReference type="OrthoDB" id="1735926at2759"/>
<keyword evidence="14" id="KW-1185">Reference proteome</keyword>
<dbReference type="GO" id="GO:0051453">
    <property type="term" value="P:regulation of intracellular pH"/>
    <property type="evidence" value="ECO:0007669"/>
    <property type="project" value="TreeGrafter"/>
</dbReference>
<evidence type="ECO:0000256" key="3">
    <source>
        <dbReference type="ARBA" id="ARBA00022448"/>
    </source>
</evidence>
<dbReference type="SUPFAM" id="SSF82866">
    <property type="entry name" value="Multidrug efflux transporter AcrB transmembrane domain"/>
    <property type="match status" value="1"/>
</dbReference>
<evidence type="ECO:0000256" key="5">
    <source>
        <dbReference type="ARBA" id="ARBA00022692"/>
    </source>
</evidence>
<dbReference type="PRINTS" id="PR01231">
    <property type="entry name" value="HCO3TRNSPORT"/>
</dbReference>
<comment type="subcellular location">
    <subcellularLocation>
        <location evidence="1">Cell membrane</location>
        <topology evidence="1">Multi-pass membrane protein</topology>
    </subcellularLocation>
    <subcellularLocation>
        <location evidence="9">Membrane</location>
        <topology evidence="9">Multi-pass membrane protein</topology>
    </subcellularLocation>
</comment>
<dbReference type="Pfam" id="PF07565">
    <property type="entry name" value="Band_3_cyto"/>
    <property type="match status" value="1"/>
</dbReference>
<feature type="compositionally biased region" description="Basic residues" evidence="10">
    <location>
        <begin position="198"/>
        <end position="211"/>
    </location>
</feature>
<feature type="compositionally biased region" description="Basic and acidic residues" evidence="10">
    <location>
        <begin position="111"/>
        <end position="130"/>
    </location>
</feature>
<keyword evidence="3 9" id="KW-0813">Transport</keyword>
<feature type="transmembrane region" description="Helical" evidence="9">
    <location>
        <begin position="848"/>
        <end position="866"/>
    </location>
</feature>
<evidence type="ECO:0000259" key="12">
    <source>
        <dbReference type="Pfam" id="PF07565"/>
    </source>
</evidence>
<sequence length="1295" mass="144203">MEETALLEGKELRGSKKKYKASAVPSVPEVVLTNVSGEGSSRLLTSDGGYVNPIPIPLDGDDGDPRRRPGFVEKVFNEPRKSLVESYLESRDEENPGLRWRRVSISSVTSDAERQSDRLVSQKDVLKETDSEAEPESAPVASPTIRPGFSHDDAPQLSERAATAARLEGLDNAAKKPSVQFEIGNVTDAHENEEDAKAKKHKYRHRDKHRHAKEEDPSWRMRAGSEIHFPELRLPTEVEEASMLPQGDLDDIASHRYDQMKHTRRHRSTHGVLNIVKKEGTDLMPSLRKVFDRQPHEIFVELDELTQVGTEWEWKEKSRWIKYEEDVEEGSNKWGKPHVATLSFHSLLNLRKCLEQGVVLLDMDAEDLPGIMNRTVEQMVISDLIHPEDKGAILRLLLLKHKHVDDHEGLIFRLRRNAHSSASLHNLNENRSWPKLVPSLTNLASHDHGHHAHSALPLSNHGALLTPDGNYHRGSSFGFGAHKSSGTSKDVQIELTEVPPSPGIIQNIPGSGIMRKIPPGAEAATVLVGEADFLEQPAMAFLRLVKGIILPGVTEVPIPVRFVFVLIGPSRSDMDYHEIGCAIATLMSNSGFHDVAYKTETRRDLLSAINEFLDDSIVLPPGEWESARLLPFDDIKAKSREIRNRKKMRIEKELKQEQPHVVVDAASEAEKKAVEAGAVQPTGAPLPVSPGDADDPLQRTGRLFGGFFSDVKRRYPWYLTDLRDAINPVCLATAVFIYFAALSGAITFGGLYADKTGNLIGVSETLIATAGVGVLFALLAGQPLIIVGATGPCLLFDESLYSFCESQGIDFLSMRVWVGIWLAIIGILVTMFEGATFVRLFTRFTEEIFASLISLLFIYESFYKLYNVYVEHPLLSNYCITPDPTVIAMVTNMTEMEMNESIIYSKLTAMSLMPTIAASMSADNLNIEDVQQRVRRAAEKFDPLEAFPRNQPNTALMSTILMLGTFLVAYFLRHFRNSKFLGRNARRALGDFGVPIAIVSMVMIDFFVGDTYTEKLSVPEGLSPSNPDVRGWVISPMGTGLFSIPIWLIFAASLPAILIFILIFMETEICELIINKKCQKGSGYHMDILILCILNVGCAIIGAPWQPAATVRAVSHVSALTIYSQNQAPGEKPKVVEIKEQRVTSLVVAILVGVSVAMAPILRRVPLAVLFGVFLYMGISSTNGIQLFERLRLLFMPVKHHPSVNYVRRVRTWRMHMYTAIQILCLAVLWTVKSTQAALAFPFVLLLMIPIRKLLTKFFTPRELQALDSKGETKADDDDAEPDFYVQAHAWTASN</sequence>
<feature type="transmembrane region" description="Helical" evidence="9">
    <location>
        <begin position="731"/>
        <end position="753"/>
    </location>
</feature>
<organism evidence="13">
    <name type="scientific">Darwinula stevensoni</name>
    <dbReference type="NCBI Taxonomy" id="69355"/>
    <lineage>
        <taxon>Eukaryota</taxon>
        <taxon>Metazoa</taxon>
        <taxon>Ecdysozoa</taxon>
        <taxon>Arthropoda</taxon>
        <taxon>Crustacea</taxon>
        <taxon>Oligostraca</taxon>
        <taxon>Ostracoda</taxon>
        <taxon>Podocopa</taxon>
        <taxon>Podocopida</taxon>
        <taxon>Darwinulocopina</taxon>
        <taxon>Darwinuloidea</taxon>
        <taxon>Darwinulidae</taxon>
        <taxon>Darwinula</taxon>
    </lineage>
</organism>
<accession>A0A7R8X502</accession>
<keyword evidence="7 9" id="KW-0406">Ion transport</keyword>
<gene>
    <name evidence="13" type="ORF">DSTB1V02_LOCUS799</name>
</gene>
<dbReference type="GO" id="GO:0005886">
    <property type="term" value="C:plasma membrane"/>
    <property type="evidence" value="ECO:0007669"/>
    <property type="project" value="UniProtKB-SubCell"/>
</dbReference>
<evidence type="ECO:0000256" key="2">
    <source>
        <dbReference type="ARBA" id="ARBA00010993"/>
    </source>
</evidence>
<dbReference type="FunFam" id="3.40.930.10:FF:000020">
    <property type="entry name" value="Anion exchange protein"/>
    <property type="match status" value="1"/>
</dbReference>
<evidence type="ECO:0000256" key="1">
    <source>
        <dbReference type="ARBA" id="ARBA00004651"/>
    </source>
</evidence>
<dbReference type="Proteomes" id="UP000677054">
    <property type="component" value="Unassembled WGS sequence"/>
</dbReference>
<dbReference type="SUPFAM" id="SSF55804">
    <property type="entry name" value="Phoshotransferase/anion transport protein"/>
    <property type="match status" value="1"/>
</dbReference>
<feature type="region of interest" description="Disordered" evidence="10">
    <location>
        <begin position="191"/>
        <end position="218"/>
    </location>
</feature>
<proteinExistence type="inferred from homology"/>
<feature type="transmembrane region" description="Helical" evidence="9">
    <location>
        <begin position="1168"/>
        <end position="1188"/>
    </location>
</feature>
<feature type="transmembrane region" description="Helical" evidence="9">
    <location>
        <begin position="1044"/>
        <end position="1065"/>
    </location>
</feature>
<dbReference type="EMBL" id="LR899579">
    <property type="protein sequence ID" value="CAD7240793.1"/>
    <property type="molecule type" value="Genomic_DNA"/>
</dbReference>